<keyword evidence="7" id="KW-1185">Reference proteome</keyword>
<protein>
    <submittedName>
        <fullName evidence="6">GAF/PAS/PAC domain-containing protein</fullName>
    </submittedName>
</protein>
<dbReference type="CDD" id="cd00130">
    <property type="entry name" value="PAS"/>
    <property type="match status" value="1"/>
</dbReference>
<dbReference type="PANTHER" id="PTHR34236">
    <property type="entry name" value="DIMETHYL SULFOXIDE REDUCTASE TRANSCRIPTIONAL ACTIVATOR"/>
    <property type="match status" value="1"/>
</dbReference>
<dbReference type="InterPro" id="IPR007050">
    <property type="entry name" value="HTH_bacterioopsin"/>
</dbReference>
<dbReference type="InterPro" id="IPR029016">
    <property type="entry name" value="GAF-like_dom_sf"/>
</dbReference>
<feature type="domain" description="PAC" evidence="5">
    <location>
        <begin position="254"/>
        <end position="306"/>
    </location>
</feature>
<dbReference type="PANTHER" id="PTHR34236:SF1">
    <property type="entry name" value="DIMETHYL SULFOXIDE REDUCTASE TRANSCRIPTIONAL ACTIVATOR"/>
    <property type="match status" value="1"/>
</dbReference>
<accession>M0HXW4</accession>
<feature type="transmembrane region" description="Helical" evidence="3">
    <location>
        <begin position="61"/>
        <end position="83"/>
    </location>
</feature>
<dbReference type="InterPro" id="IPR031621">
    <property type="entry name" value="HisKA_7TM"/>
</dbReference>
<keyword evidence="2" id="KW-0804">Transcription</keyword>
<dbReference type="SMART" id="SM00091">
    <property type="entry name" value="PAS"/>
    <property type="match status" value="1"/>
</dbReference>
<dbReference type="STRING" id="1230453.C453_01620"/>
<evidence type="ECO:0000259" key="5">
    <source>
        <dbReference type="PROSITE" id="PS50113"/>
    </source>
</evidence>
<dbReference type="InterPro" id="IPR003018">
    <property type="entry name" value="GAF"/>
</dbReference>
<dbReference type="AlphaFoldDB" id="M0HXW4"/>
<comment type="caution">
    <text evidence="6">The sequence shown here is derived from an EMBL/GenBank/DDBJ whole genome shotgun (WGS) entry which is preliminary data.</text>
</comment>
<dbReference type="InterPro" id="IPR035965">
    <property type="entry name" value="PAS-like_dom_sf"/>
</dbReference>
<feature type="transmembrane region" description="Helical" evidence="3">
    <location>
        <begin position="30"/>
        <end position="49"/>
    </location>
</feature>
<dbReference type="InterPro" id="IPR000700">
    <property type="entry name" value="PAS-assoc_C"/>
</dbReference>
<dbReference type="PROSITE" id="PS50112">
    <property type="entry name" value="PAS"/>
    <property type="match status" value="1"/>
</dbReference>
<evidence type="ECO:0000313" key="6">
    <source>
        <dbReference type="EMBL" id="ELZ88522.1"/>
    </source>
</evidence>
<gene>
    <name evidence="6" type="ORF">C453_01620</name>
</gene>
<evidence type="ECO:0000313" key="7">
    <source>
        <dbReference type="Proteomes" id="UP000011612"/>
    </source>
</evidence>
<dbReference type="SUPFAM" id="SSF55781">
    <property type="entry name" value="GAF domain-like"/>
    <property type="match status" value="1"/>
</dbReference>
<dbReference type="InterPro" id="IPR000014">
    <property type="entry name" value="PAS"/>
</dbReference>
<feature type="domain" description="PAS" evidence="4">
    <location>
        <begin position="207"/>
        <end position="246"/>
    </location>
</feature>
<dbReference type="PATRIC" id="fig|1230453.4.peg.283"/>
<keyword evidence="3" id="KW-0472">Membrane</keyword>
<dbReference type="Pfam" id="PF13185">
    <property type="entry name" value="GAF_2"/>
    <property type="match status" value="1"/>
</dbReference>
<proteinExistence type="predicted"/>
<dbReference type="EMBL" id="AOLK01000006">
    <property type="protein sequence ID" value="ELZ88522.1"/>
    <property type="molecule type" value="Genomic_DNA"/>
</dbReference>
<dbReference type="Pfam" id="PF04967">
    <property type="entry name" value="HTH_10"/>
    <property type="match status" value="1"/>
</dbReference>
<dbReference type="Pfam" id="PF15915">
    <property type="entry name" value="BAT"/>
    <property type="match status" value="1"/>
</dbReference>
<organism evidence="6 7">
    <name type="scientific">Haloferax elongans ATCC BAA-1513</name>
    <dbReference type="NCBI Taxonomy" id="1230453"/>
    <lineage>
        <taxon>Archaea</taxon>
        <taxon>Methanobacteriati</taxon>
        <taxon>Methanobacteriota</taxon>
        <taxon>Stenosarchaea group</taxon>
        <taxon>Halobacteria</taxon>
        <taxon>Halobacteriales</taxon>
        <taxon>Haloferacaceae</taxon>
        <taxon>Haloferax</taxon>
    </lineage>
</organism>
<feature type="transmembrane region" description="Helical" evidence="3">
    <location>
        <begin position="139"/>
        <end position="157"/>
    </location>
</feature>
<name>M0HXW4_HALEO</name>
<keyword evidence="3" id="KW-1133">Transmembrane helix</keyword>
<feature type="transmembrane region" description="Helical" evidence="3">
    <location>
        <begin position="103"/>
        <end position="127"/>
    </location>
</feature>
<dbReference type="Proteomes" id="UP000011612">
    <property type="component" value="Unassembled WGS sequence"/>
</dbReference>
<dbReference type="SUPFAM" id="SSF55785">
    <property type="entry name" value="PYP-like sensor domain (PAS domain)"/>
    <property type="match status" value="1"/>
</dbReference>
<dbReference type="InterPro" id="IPR031803">
    <property type="entry name" value="BAT_GAF/HTH-assoc"/>
</dbReference>
<evidence type="ECO:0000256" key="2">
    <source>
        <dbReference type="ARBA" id="ARBA00023163"/>
    </source>
</evidence>
<keyword evidence="3" id="KW-0812">Transmembrane</keyword>
<dbReference type="PROSITE" id="PS50113">
    <property type="entry name" value="PAC"/>
    <property type="match status" value="1"/>
</dbReference>
<dbReference type="Pfam" id="PF16927">
    <property type="entry name" value="HisKA_7TM"/>
    <property type="match status" value="1"/>
</dbReference>
<dbReference type="Gene3D" id="3.30.450.20">
    <property type="entry name" value="PAS domain"/>
    <property type="match status" value="1"/>
</dbReference>
<dbReference type="Gene3D" id="3.30.450.40">
    <property type="match status" value="1"/>
</dbReference>
<keyword evidence="1" id="KW-0805">Transcription regulation</keyword>
<reference evidence="6 7" key="1">
    <citation type="journal article" date="2014" name="PLoS Genet.">
        <title>Phylogenetically driven sequencing of extremely halophilic archaea reveals strategies for static and dynamic osmo-response.</title>
        <authorList>
            <person name="Becker E.A."/>
            <person name="Seitzer P.M."/>
            <person name="Tritt A."/>
            <person name="Larsen D."/>
            <person name="Krusor M."/>
            <person name="Yao A.I."/>
            <person name="Wu D."/>
            <person name="Madern D."/>
            <person name="Eisen J.A."/>
            <person name="Darling A.E."/>
            <person name="Facciotti M.T."/>
        </authorList>
    </citation>
    <scope>NUCLEOTIDE SEQUENCE [LARGE SCALE GENOMIC DNA]</scope>
    <source>
        <strain evidence="6 7">ATCC BAA-1513</strain>
    </source>
</reference>
<evidence type="ECO:0000256" key="1">
    <source>
        <dbReference type="ARBA" id="ARBA00023015"/>
    </source>
</evidence>
<sequence>MVAVTAWTVTEILALSQTGASHLFWERVQWAAISVAPIFFFFFIVRFTGYEWVLTRRTIPLYFVIPVLSVVLIWTNPAHGIMWTDPVQTHTGGIVTLSQDFGIGFWVYFVYAYSLLIIGFILLIRLVTVSQYLYLDQTVLIVLGILAPLAGNALSVFEITPLPGMDLTPYGFTITGIAFGNALFRYQLFELLPATRQLGRQAALVDLKDGVVIVDTERTVLYLNPAASDILDCNADEILGDSIDLLIDTGELDFTTTDRLAELSLQGRTYEVETAPIRDRRNAQVGHTVLLYDVTERIRREEELRAQRNRFQQLEGINTVIRNVNQVLVSSTTVEELQWAVVETLATPGLYDDVWFSTSATTSPPVRMRADDTKPRAVESEDRLPVIEAIDTIDSVDEDMPDHSGLADRSNWTSVPLVYGQTVYGAIALHTNRDTGFGERELDVLDELGETIGHALTSIERTHLLVSDTRIEIDIQSADSDALLVALSSSTDTEWVLDGLIPARNGDLTTYLSTEDSDVGIDEAKAHPGVLDVRQLSTDSGTTLEVQASHGTLAHSFVEYGANVRTATATDGRCQMTVELSPGTNVRAVVERVQNEFPETELLAKHDVEPTEHDAIPSETGMTDRQREALEAAFRAGYFDWPRDSTAEEVAASLDISSATLHGHLRKAENRLLSTFFSD</sequence>
<evidence type="ECO:0000256" key="3">
    <source>
        <dbReference type="SAM" id="Phobius"/>
    </source>
</evidence>
<evidence type="ECO:0000259" key="4">
    <source>
        <dbReference type="PROSITE" id="PS50112"/>
    </source>
</evidence>